<evidence type="ECO:0000256" key="7">
    <source>
        <dbReference type="SAM" id="MobiDB-lite"/>
    </source>
</evidence>
<sequence>MTEHGTAERPALSTRQIYIAIFGLMLGMFLAMLDNLIVGTALPTIVGDLGGLEHLSWVVTAYTLATAAATPIWGKLGDLYGRKGMFMTSIVVFLAGSMLSGLSQNMGELIGFRALQGLGAGGLMVGAMSIIGDLVPPRERGRFQGLIGAMMPVAFVGGPLLGGFLTDHFSWRWAFYVNVPIGAVALLVIAFGMRLHTARIKARIDYVGATLLTIGIVCVTLVASWGGSQYPWGSARIIALGVVGVVALIVFVFAETKVPEPILPPRLFRSRNFTAAQILSFMVGAAMFGAVNYLPLYMQTVQGASPTTSGLLLLPLMFGMLAMMLISGQLITRTGRYRHYPIIGGAVLTGGMLLLLMLKVDTSTLTSSFLTMGVGLGMGLIMQNTMLVTQNSVELRDMGSASGSVTLFRTIGGSLGVALLGSIYNNRFEDELVRKLPPDVAHKLASGGQHVTPEMLKKLPETVRNAFEAGVTSGVHGIAIGGTVLAAIAFVVAWFIKEVPLRGSGPAPKPPAKGETAAADAAPAADTVPAAESAG</sequence>
<evidence type="ECO:0000256" key="6">
    <source>
        <dbReference type="ARBA" id="ARBA00023136"/>
    </source>
</evidence>
<keyword evidence="3" id="KW-1003">Cell membrane</keyword>
<feature type="transmembrane region" description="Helical" evidence="8">
    <location>
        <begin position="237"/>
        <end position="254"/>
    </location>
</feature>
<feature type="transmembrane region" description="Helical" evidence="8">
    <location>
        <begin position="310"/>
        <end position="328"/>
    </location>
</feature>
<accession>A0ABS3S047</accession>
<feature type="transmembrane region" description="Helical" evidence="8">
    <location>
        <begin position="340"/>
        <end position="358"/>
    </location>
</feature>
<feature type="region of interest" description="Disordered" evidence="7">
    <location>
        <begin position="504"/>
        <end position="535"/>
    </location>
</feature>
<feature type="transmembrane region" description="Helical" evidence="8">
    <location>
        <begin position="85"/>
        <end position="104"/>
    </location>
</feature>
<gene>
    <name evidence="10" type="ORF">J4709_30535</name>
</gene>
<evidence type="ECO:0000256" key="5">
    <source>
        <dbReference type="ARBA" id="ARBA00022989"/>
    </source>
</evidence>
<feature type="transmembrane region" description="Helical" evidence="8">
    <location>
        <begin position="110"/>
        <end position="131"/>
    </location>
</feature>
<feature type="transmembrane region" description="Helical" evidence="8">
    <location>
        <begin position="275"/>
        <end position="298"/>
    </location>
</feature>
<dbReference type="SUPFAM" id="SSF103473">
    <property type="entry name" value="MFS general substrate transporter"/>
    <property type="match status" value="1"/>
</dbReference>
<evidence type="ECO:0000256" key="4">
    <source>
        <dbReference type="ARBA" id="ARBA00022692"/>
    </source>
</evidence>
<dbReference type="InterPro" id="IPR020846">
    <property type="entry name" value="MFS_dom"/>
</dbReference>
<dbReference type="EMBL" id="JAGEPF010000019">
    <property type="protein sequence ID" value="MBO2461918.1"/>
    <property type="molecule type" value="Genomic_DNA"/>
</dbReference>
<keyword evidence="11" id="KW-1185">Reference proteome</keyword>
<dbReference type="PRINTS" id="PR01036">
    <property type="entry name" value="TCRTETB"/>
</dbReference>
<dbReference type="InterPro" id="IPR011701">
    <property type="entry name" value="MFS"/>
</dbReference>
<feature type="transmembrane region" description="Helical" evidence="8">
    <location>
        <begin position="204"/>
        <end position="225"/>
    </location>
</feature>
<feature type="transmembrane region" description="Helical" evidence="8">
    <location>
        <begin position="364"/>
        <end position="382"/>
    </location>
</feature>
<organism evidence="10 11">
    <name type="scientific">Actinomadura violacea</name>
    <dbReference type="NCBI Taxonomy" id="2819934"/>
    <lineage>
        <taxon>Bacteria</taxon>
        <taxon>Bacillati</taxon>
        <taxon>Actinomycetota</taxon>
        <taxon>Actinomycetes</taxon>
        <taxon>Streptosporangiales</taxon>
        <taxon>Thermomonosporaceae</taxon>
        <taxon>Actinomadura</taxon>
    </lineage>
</organism>
<dbReference type="InterPro" id="IPR036259">
    <property type="entry name" value="MFS_trans_sf"/>
</dbReference>
<feature type="compositionally biased region" description="Low complexity" evidence="7">
    <location>
        <begin position="513"/>
        <end position="535"/>
    </location>
</feature>
<dbReference type="NCBIfam" id="TIGR00711">
    <property type="entry name" value="efflux_EmrB"/>
    <property type="match status" value="1"/>
</dbReference>
<feature type="domain" description="Major facilitator superfamily (MFS) profile" evidence="9">
    <location>
        <begin position="20"/>
        <end position="501"/>
    </location>
</feature>
<protein>
    <submittedName>
        <fullName evidence="10">MFS transporter</fullName>
    </submittedName>
</protein>
<evidence type="ECO:0000256" key="3">
    <source>
        <dbReference type="ARBA" id="ARBA00022475"/>
    </source>
</evidence>
<dbReference type="Proteomes" id="UP000680206">
    <property type="component" value="Unassembled WGS sequence"/>
</dbReference>
<feature type="transmembrane region" description="Helical" evidence="8">
    <location>
        <begin position="475"/>
        <end position="496"/>
    </location>
</feature>
<evidence type="ECO:0000256" key="1">
    <source>
        <dbReference type="ARBA" id="ARBA00004651"/>
    </source>
</evidence>
<dbReference type="Gene3D" id="1.20.1250.20">
    <property type="entry name" value="MFS general substrate transporter like domains"/>
    <property type="match status" value="2"/>
</dbReference>
<comment type="subcellular location">
    <subcellularLocation>
        <location evidence="1">Cell membrane</location>
        <topology evidence="1">Multi-pass membrane protein</topology>
    </subcellularLocation>
</comment>
<dbReference type="PROSITE" id="PS50850">
    <property type="entry name" value="MFS"/>
    <property type="match status" value="1"/>
</dbReference>
<feature type="transmembrane region" description="Helical" evidence="8">
    <location>
        <begin position="173"/>
        <end position="192"/>
    </location>
</feature>
<reference evidence="10 11" key="1">
    <citation type="submission" date="2021-03" db="EMBL/GenBank/DDBJ databases">
        <title>Actinomadura violae sp. nov., isolated from lichen in Thailand.</title>
        <authorList>
            <person name="Kanchanasin P."/>
            <person name="Saeng-In P."/>
            <person name="Phongsopitanun W."/>
            <person name="Yuki M."/>
            <person name="Kudo T."/>
            <person name="Ohkuma M."/>
            <person name="Tanasupawat S."/>
        </authorList>
    </citation>
    <scope>NUCLEOTIDE SEQUENCE [LARGE SCALE GENOMIC DNA]</scope>
    <source>
        <strain evidence="10 11">LCR2-06</strain>
    </source>
</reference>
<dbReference type="Pfam" id="PF07690">
    <property type="entry name" value="MFS_1"/>
    <property type="match status" value="2"/>
</dbReference>
<keyword evidence="2" id="KW-0813">Transport</keyword>
<evidence type="ECO:0000256" key="2">
    <source>
        <dbReference type="ARBA" id="ARBA00022448"/>
    </source>
</evidence>
<dbReference type="PANTHER" id="PTHR23501:SF197">
    <property type="entry name" value="COMD"/>
    <property type="match status" value="1"/>
</dbReference>
<keyword evidence="6 8" id="KW-0472">Membrane</keyword>
<evidence type="ECO:0000256" key="8">
    <source>
        <dbReference type="SAM" id="Phobius"/>
    </source>
</evidence>
<evidence type="ECO:0000259" key="9">
    <source>
        <dbReference type="PROSITE" id="PS50850"/>
    </source>
</evidence>
<feature type="transmembrane region" description="Helical" evidence="8">
    <location>
        <begin position="403"/>
        <end position="424"/>
    </location>
</feature>
<comment type="caution">
    <text evidence="10">The sequence shown here is derived from an EMBL/GenBank/DDBJ whole genome shotgun (WGS) entry which is preliminary data.</text>
</comment>
<dbReference type="PANTHER" id="PTHR23501">
    <property type="entry name" value="MAJOR FACILITATOR SUPERFAMILY"/>
    <property type="match status" value="1"/>
</dbReference>
<evidence type="ECO:0000313" key="11">
    <source>
        <dbReference type="Proteomes" id="UP000680206"/>
    </source>
</evidence>
<name>A0ABS3S047_9ACTN</name>
<dbReference type="InterPro" id="IPR004638">
    <property type="entry name" value="EmrB-like"/>
</dbReference>
<feature type="transmembrane region" description="Helical" evidence="8">
    <location>
        <begin position="143"/>
        <end position="161"/>
    </location>
</feature>
<feature type="transmembrane region" description="Helical" evidence="8">
    <location>
        <begin position="17"/>
        <end position="42"/>
    </location>
</feature>
<keyword evidence="4 8" id="KW-0812">Transmembrane</keyword>
<dbReference type="CDD" id="cd17502">
    <property type="entry name" value="MFS_Azr1_MDR_like"/>
    <property type="match status" value="1"/>
</dbReference>
<dbReference type="RefSeq" id="WP_208245654.1">
    <property type="nucleotide sequence ID" value="NZ_JAGEPF010000019.1"/>
</dbReference>
<proteinExistence type="predicted"/>
<keyword evidence="5 8" id="KW-1133">Transmembrane helix</keyword>
<evidence type="ECO:0000313" key="10">
    <source>
        <dbReference type="EMBL" id="MBO2461918.1"/>
    </source>
</evidence>